<dbReference type="Gramene" id="EFJ32408">
    <property type="protein sequence ID" value="EFJ32408"/>
    <property type="gene ID" value="SELMODRAFT_439683"/>
</dbReference>
<organism evidence="2">
    <name type="scientific">Selaginella moellendorffii</name>
    <name type="common">Spikemoss</name>
    <dbReference type="NCBI Taxonomy" id="88036"/>
    <lineage>
        <taxon>Eukaryota</taxon>
        <taxon>Viridiplantae</taxon>
        <taxon>Streptophyta</taxon>
        <taxon>Embryophyta</taxon>
        <taxon>Tracheophyta</taxon>
        <taxon>Lycopodiopsida</taxon>
        <taxon>Selaginellales</taxon>
        <taxon>Selaginellaceae</taxon>
        <taxon>Selaginella</taxon>
    </lineage>
</organism>
<dbReference type="Proteomes" id="UP000001514">
    <property type="component" value="Unassembled WGS sequence"/>
</dbReference>
<evidence type="ECO:0000313" key="1">
    <source>
        <dbReference type="EMBL" id="EFJ32408.1"/>
    </source>
</evidence>
<sequence>MAQAKMAILLKPWLGGSPPSLHSTPPGRMAKTAYPYPWGRRQRRFYSGPAARAVEGGSFQAKYAEAFPGSVKVKKIRPPDYDLRTDEPWKKYLDTKLNNNMTIAEFIARFAQGKSGLRTYRHQRAKLPLPEARGRPLLQWQGLENRKPETQRIEQLLRESEDKFVMVLGAPGCGKTRCMFELLSNEYGFYYTAESEVNRGSGDTVYCQRMMQVLMDDVYDVPKRDVIAEQHARALLLGRMLVLDYIFRLRVPGFNPYIFLQLQVEGPRMTGMDIFRELTAVLCGEYENDDMTRQIDKVWAHLQYGVPKLRVVLEEAHVLFHCRPNVFPLRKSHLVPISIYYPMVKAMLFPSETLKGHELVICGSGLEMLEDKTSLLGPLKQTPTVKFADFSVWENEMQLKAYLDTFMQVTVEECRALLWTWSGRMRPLVNCVEGLLGGLDPNSKPTTYKSVENCIRDYETHALEKIDARHTHAYVLKEMRVIDRTTYDLVRNVYRAFAWWGDTFQAITVKEMKMVYLGFARMQTIPVDDPATGECLAAPGVMVSAQIDEPLIVKVLHKHFSADAELLQELRVSSLVQGKGRLWEMHLFDDLVKLFDGATPLHQHALFKGVELPEIFQQPASIVNAEKASGPWVQAGSINAGLLEFMSQPDESRAPLLICEGMAGPDAFFFVRFRDGRTIGAGVYVKYKHRTRSYAGAMHCTDPEAAYTAWRGDPPRKDAGIQQAKRQAFEEFVRSSSSVPWSAGYIRLMLTYPAAESSGENTRVVYPARGGPQLVVEVSEKNAAEIFGEDHRKVLDMTKPVRLLDVRPEPVREDF</sequence>
<accession>D8R515</accession>
<dbReference type="OrthoDB" id="1939626at2759"/>
<evidence type="ECO:0000313" key="2">
    <source>
        <dbReference type="Proteomes" id="UP000001514"/>
    </source>
</evidence>
<dbReference type="InParanoid" id="D8R515"/>
<dbReference type="EMBL" id="GL377572">
    <property type="protein sequence ID" value="EFJ32408.1"/>
    <property type="molecule type" value="Genomic_DNA"/>
</dbReference>
<keyword evidence="2" id="KW-1185">Reference proteome</keyword>
<protein>
    <submittedName>
        <fullName evidence="1">Uncharacterized protein</fullName>
    </submittedName>
</protein>
<proteinExistence type="predicted"/>
<dbReference type="HOGENOM" id="CLU_350597_0_0_1"/>
<name>D8R515_SELML</name>
<dbReference type="AlphaFoldDB" id="D8R515"/>
<dbReference type="KEGG" id="smo:SELMODRAFT_439683"/>
<gene>
    <name evidence="1" type="ORF">SELMODRAFT_439683</name>
</gene>
<reference evidence="1 2" key="1">
    <citation type="journal article" date="2011" name="Science">
        <title>The Selaginella genome identifies genetic changes associated with the evolution of vascular plants.</title>
        <authorList>
            <person name="Banks J.A."/>
            <person name="Nishiyama T."/>
            <person name="Hasebe M."/>
            <person name="Bowman J.L."/>
            <person name="Gribskov M."/>
            <person name="dePamphilis C."/>
            <person name="Albert V.A."/>
            <person name="Aono N."/>
            <person name="Aoyama T."/>
            <person name="Ambrose B.A."/>
            <person name="Ashton N.W."/>
            <person name="Axtell M.J."/>
            <person name="Barker E."/>
            <person name="Barker M.S."/>
            <person name="Bennetzen J.L."/>
            <person name="Bonawitz N.D."/>
            <person name="Chapple C."/>
            <person name="Cheng C."/>
            <person name="Correa L.G."/>
            <person name="Dacre M."/>
            <person name="DeBarry J."/>
            <person name="Dreyer I."/>
            <person name="Elias M."/>
            <person name="Engstrom E.M."/>
            <person name="Estelle M."/>
            <person name="Feng L."/>
            <person name="Finet C."/>
            <person name="Floyd S.K."/>
            <person name="Frommer W.B."/>
            <person name="Fujita T."/>
            <person name="Gramzow L."/>
            <person name="Gutensohn M."/>
            <person name="Harholt J."/>
            <person name="Hattori M."/>
            <person name="Heyl A."/>
            <person name="Hirai T."/>
            <person name="Hiwatashi Y."/>
            <person name="Ishikawa M."/>
            <person name="Iwata M."/>
            <person name="Karol K.G."/>
            <person name="Koehler B."/>
            <person name="Kolukisaoglu U."/>
            <person name="Kubo M."/>
            <person name="Kurata T."/>
            <person name="Lalonde S."/>
            <person name="Li K."/>
            <person name="Li Y."/>
            <person name="Litt A."/>
            <person name="Lyons E."/>
            <person name="Manning G."/>
            <person name="Maruyama T."/>
            <person name="Michael T.P."/>
            <person name="Mikami K."/>
            <person name="Miyazaki S."/>
            <person name="Morinaga S."/>
            <person name="Murata T."/>
            <person name="Mueller-Roeber B."/>
            <person name="Nelson D.R."/>
            <person name="Obara M."/>
            <person name="Oguri Y."/>
            <person name="Olmstead R.G."/>
            <person name="Onodera N."/>
            <person name="Petersen B.L."/>
            <person name="Pils B."/>
            <person name="Prigge M."/>
            <person name="Rensing S.A."/>
            <person name="Riano-Pachon D.M."/>
            <person name="Roberts A.W."/>
            <person name="Sato Y."/>
            <person name="Scheller H.V."/>
            <person name="Schulz B."/>
            <person name="Schulz C."/>
            <person name="Shakirov E.V."/>
            <person name="Shibagaki N."/>
            <person name="Shinohara N."/>
            <person name="Shippen D.E."/>
            <person name="Soerensen I."/>
            <person name="Sotooka R."/>
            <person name="Sugimoto N."/>
            <person name="Sugita M."/>
            <person name="Sumikawa N."/>
            <person name="Tanurdzic M."/>
            <person name="Theissen G."/>
            <person name="Ulvskov P."/>
            <person name="Wakazuki S."/>
            <person name="Weng J.K."/>
            <person name="Willats W.W."/>
            <person name="Wipf D."/>
            <person name="Wolf P.G."/>
            <person name="Yang L."/>
            <person name="Zimmer A.D."/>
            <person name="Zhu Q."/>
            <person name="Mitros T."/>
            <person name="Hellsten U."/>
            <person name="Loque D."/>
            <person name="Otillar R."/>
            <person name="Salamov A."/>
            <person name="Schmutz J."/>
            <person name="Shapiro H."/>
            <person name="Lindquist E."/>
            <person name="Lucas S."/>
            <person name="Rokhsar D."/>
            <person name="Grigoriev I.V."/>
        </authorList>
    </citation>
    <scope>NUCLEOTIDE SEQUENCE [LARGE SCALE GENOMIC DNA]</scope>
</reference>